<sequence length="338" mass="37411">MRARIDWKYALGLELTEPGFHFSALTEFRARLIAGDAEHLLLDRMLTRFRARGLVKVRGKQRTDSTHVLAAVAPGWLRGITQPVWFKHYGRRVEGYRPPKGRAEREALPLAIGVHGFCLLEALDAPDAPAEARGVSMVSTLRDVWRVHYAREGGGTLHWRSGPELPPVGERLQSPSDPEVCDPDVAHLVTNVMTCPAMQPEMASTAAIHEQLAAKDLLPAEHFVDAGYVDAGLLVGSRRDRAVALEGPVRAMPQRATKAERACEQRHFVMDWKHERVTCPQGKTPATWRAIHDEVGAPRVQAVFSRTDCGACLARRLCTSSKRGAALSTSCHAWNTRC</sequence>
<evidence type="ECO:0000313" key="3">
    <source>
        <dbReference type="Proteomes" id="UP001055307"/>
    </source>
</evidence>
<reference evidence="2" key="2">
    <citation type="submission" date="2021-08" db="EMBL/GenBank/DDBJ databases">
        <authorList>
            <person name="Tani A."/>
            <person name="Ola A."/>
            <person name="Ogura Y."/>
            <person name="Katsura K."/>
            <person name="Hayashi T."/>
        </authorList>
    </citation>
    <scope>NUCLEOTIDE SEQUENCE</scope>
    <source>
        <strain evidence="2">DSM 21893</strain>
    </source>
</reference>
<reference evidence="2" key="1">
    <citation type="journal article" date="2016" name="Front. Microbiol.">
        <title>Genome Sequence of the Piezophilic, Mesophilic Sulfate-Reducing Bacterium Desulfovibrio indicus J2T.</title>
        <authorList>
            <person name="Cao J."/>
            <person name="Maignien L."/>
            <person name="Shao Z."/>
            <person name="Alain K."/>
            <person name="Jebbar M."/>
        </authorList>
    </citation>
    <scope>NUCLEOTIDE SEQUENCE</scope>
    <source>
        <strain evidence="2">DSM 21893</strain>
    </source>
</reference>
<accession>A0AAV4ZBF7</accession>
<organism evidence="2 3">
    <name type="scientific">Methylobacterium bullatum</name>
    <dbReference type="NCBI Taxonomy" id="570505"/>
    <lineage>
        <taxon>Bacteria</taxon>
        <taxon>Pseudomonadati</taxon>
        <taxon>Pseudomonadota</taxon>
        <taxon>Alphaproteobacteria</taxon>
        <taxon>Hyphomicrobiales</taxon>
        <taxon>Methylobacteriaceae</taxon>
        <taxon>Methylobacterium</taxon>
    </lineage>
</organism>
<proteinExistence type="predicted"/>
<evidence type="ECO:0000313" key="2">
    <source>
        <dbReference type="EMBL" id="GJD41403.1"/>
    </source>
</evidence>
<gene>
    <name evidence="2" type="ORF">OICFNHDK_3886</name>
</gene>
<dbReference type="Proteomes" id="UP001055307">
    <property type="component" value="Unassembled WGS sequence"/>
</dbReference>
<name>A0AAV4ZBF7_9HYPH</name>
<dbReference type="InterPro" id="IPR025668">
    <property type="entry name" value="Tnp_DDE_dom"/>
</dbReference>
<evidence type="ECO:0000259" key="1">
    <source>
        <dbReference type="Pfam" id="PF13751"/>
    </source>
</evidence>
<dbReference type="Pfam" id="PF13751">
    <property type="entry name" value="DDE_Tnp_1_6"/>
    <property type="match status" value="1"/>
</dbReference>
<comment type="caution">
    <text evidence="2">The sequence shown here is derived from an EMBL/GenBank/DDBJ whole genome shotgun (WGS) entry which is preliminary data.</text>
</comment>
<protein>
    <submittedName>
        <fullName evidence="2">IS5 family transposase ISAcma45</fullName>
    </submittedName>
</protein>
<dbReference type="AlphaFoldDB" id="A0AAV4ZBF7"/>
<feature type="domain" description="Transposase DDE" evidence="1">
    <location>
        <begin position="278"/>
        <end position="332"/>
    </location>
</feature>
<dbReference type="EMBL" id="BPQF01000022">
    <property type="protein sequence ID" value="GJD41403.1"/>
    <property type="molecule type" value="Genomic_DNA"/>
</dbReference>
<keyword evidence="3" id="KW-1185">Reference proteome</keyword>